<organism evidence="1">
    <name type="scientific">Rhizopus microsporus var. microsporus</name>
    <dbReference type="NCBI Taxonomy" id="86635"/>
    <lineage>
        <taxon>Eukaryota</taxon>
        <taxon>Fungi</taxon>
        <taxon>Fungi incertae sedis</taxon>
        <taxon>Mucoromycota</taxon>
        <taxon>Mucoromycotina</taxon>
        <taxon>Mucoromycetes</taxon>
        <taxon>Mucorales</taxon>
        <taxon>Mucorineae</taxon>
        <taxon>Rhizopodaceae</taxon>
        <taxon>Rhizopus</taxon>
    </lineage>
</organism>
<sequence length="179" mass="21548">YISVFYFLNKIFIKYDYTCPYNNIEKGLLILYHIMFLNMGLEKKLIEYDCIAFDGGYNYYVEEFLEKCEKYGNNMINEDNFIFPIRKKKDISFTDEEILFNEIFGSFRSKIENVFGKIQNKFKRFDNTKSTLKIGDIKTYNIQFKLACLLYNIKIFTEKENIQTQSHHSLWSQNGFEYP</sequence>
<dbReference type="Proteomes" id="UP000242414">
    <property type="component" value="Unassembled WGS sequence"/>
</dbReference>
<protein>
    <recommendedName>
        <fullName evidence="2">DDE Tnp4 domain-containing protein</fullName>
    </recommendedName>
</protein>
<name>A0A1X0QM38_RHIZD</name>
<feature type="non-terminal residue" evidence="1">
    <location>
        <position position="179"/>
    </location>
</feature>
<dbReference type="AlphaFoldDB" id="A0A1X0QM38"/>
<reference evidence="1" key="1">
    <citation type="journal article" date="2016" name="Proc. Natl. Acad. Sci. U.S.A.">
        <title>Lipid metabolic changes in an early divergent fungus govern the establishment of a mutualistic symbiosis with endobacteria.</title>
        <authorList>
            <person name="Lastovetsky O.A."/>
            <person name="Gaspar M.L."/>
            <person name="Mondo S.J."/>
            <person name="LaButti K.M."/>
            <person name="Sandor L."/>
            <person name="Grigoriev I.V."/>
            <person name="Henry S.A."/>
            <person name="Pawlowska T.E."/>
        </authorList>
    </citation>
    <scope>NUCLEOTIDE SEQUENCE [LARGE SCALE GENOMIC DNA]</scope>
    <source>
        <strain evidence="1">ATCC 52814</strain>
    </source>
</reference>
<gene>
    <name evidence="1" type="ORF">BCV72DRAFT_187583</name>
</gene>
<accession>A0A1X0QM38</accession>
<evidence type="ECO:0008006" key="2">
    <source>
        <dbReference type="Google" id="ProtNLM"/>
    </source>
</evidence>
<evidence type="ECO:0000313" key="1">
    <source>
        <dbReference type="EMBL" id="ORE00822.1"/>
    </source>
</evidence>
<dbReference type="VEuPathDB" id="FungiDB:BCV72DRAFT_187583"/>
<feature type="non-terminal residue" evidence="1">
    <location>
        <position position="1"/>
    </location>
</feature>
<proteinExistence type="predicted"/>
<dbReference type="OrthoDB" id="2393881at2759"/>
<dbReference type="EMBL" id="KV922260">
    <property type="protein sequence ID" value="ORE00822.1"/>
    <property type="molecule type" value="Genomic_DNA"/>
</dbReference>